<name>A0A401UUQ3_9CLOT</name>
<sequence>MGVCSYQPLAEDKVSTVRCELKEVLGKVPTQGIRTFSGKLFVDESAEQDKVQ</sequence>
<dbReference type="EMBL" id="BHYK01000094">
    <property type="protein sequence ID" value="GCD13289.1"/>
    <property type="molecule type" value="Genomic_DNA"/>
</dbReference>
<gene>
    <name evidence="1" type="ORF">Ctaglu_49120</name>
</gene>
<keyword evidence="2" id="KW-1185">Reference proteome</keyword>
<comment type="caution">
    <text evidence="1">The sequence shown here is derived from an EMBL/GenBank/DDBJ whole genome shotgun (WGS) entry which is preliminary data.</text>
</comment>
<organism evidence="1 2">
    <name type="scientific">Clostridium tagluense</name>
    <dbReference type="NCBI Taxonomy" id="360422"/>
    <lineage>
        <taxon>Bacteria</taxon>
        <taxon>Bacillati</taxon>
        <taxon>Bacillota</taxon>
        <taxon>Clostridia</taxon>
        <taxon>Eubacteriales</taxon>
        <taxon>Clostridiaceae</taxon>
        <taxon>Clostridium</taxon>
    </lineage>
</organism>
<accession>A0A401UUQ3</accession>
<dbReference type="AlphaFoldDB" id="A0A401UUQ3"/>
<proteinExistence type="predicted"/>
<dbReference type="Proteomes" id="UP000287872">
    <property type="component" value="Unassembled WGS sequence"/>
</dbReference>
<reference evidence="1 2" key="1">
    <citation type="submission" date="2018-11" db="EMBL/GenBank/DDBJ databases">
        <title>Genome sequencing and assembly of Clostridium tagluense strain A121.</title>
        <authorList>
            <person name="Murakami T."/>
            <person name="Segawa T."/>
            <person name="Shcherbakova V.A."/>
            <person name="Mori H."/>
            <person name="Yoshimura Y."/>
        </authorList>
    </citation>
    <scope>NUCLEOTIDE SEQUENCE [LARGE SCALE GENOMIC DNA]</scope>
    <source>
        <strain evidence="1 2">A121</strain>
    </source>
</reference>
<evidence type="ECO:0000313" key="1">
    <source>
        <dbReference type="EMBL" id="GCD13289.1"/>
    </source>
</evidence>
<evidence type="ECO:0000313" key="2">
    <source>
        <dbReference type="Proteomes" id="UP000287872"/>
    </source>
</evidence>
<protein>
    <submittedName>
        <fullName evidence="1">Uncharacterized protein</fullName>
    </submittedName>
</protein>